<accession>A0A3S3E2N9</accession>
<dbReference type="Proteomes" id="UP000284333">
    <property type="component" value="Unassembled WGS sequence"/>
</dbReference>
<name>A0A3S3E2N9_9NOCA</name>
<dbReference type="OrthoDB" id="4471562at2"/>
<gene>
    <name evidence="2" type="ORF">EF834_05425</name>
</gene>
<sequence>MWINPSWKELGELVGAGELYLEPGIAEKCAARCAQLRRELVILQDDAKRLARIDGLGHLPSGIALARKFEQKASGGEYALDQALGDHIAVVEQMQSVFEKIAARFGATEEANARTLGAIDPDR</sequence>
<evidence type="ECO:0008006" key="4">
    <source>
        <dbReference type="Google" id="ProtNLM"/>
    </source>
</evidence>
<evidence type="ECO:0000256" key="1">
    <source>
        <dbReference type="SAM" id="Coils"/>
    </source>
</evidence>
<feature type="coiled-coil region" evidence="1">
    <location>
        <begin position="26"/>
        <end position="53"/>
    </location>
</feature>
<keyword evidence="3" id="KW-1185">Reference proteome</keyword>
<dbReference type="RefSeq" id="WP_127946213.1">
    <property type="nucleotide sequence ID" value="NZ_RKLN01000002.1"/>
</dbReference>
<comment type="caution">
    <text evidence="2">The sequence shown here is derived from an EMBL/GenBank/DDBJ whole genome shotgun (WGS) entry which is preliminary data.</text>
</comment>
<organism evidence="2 3">
    <name type="scientific">Rhodococcus spongiicola</name>
    <dbReference type="NCBI Taxonomy" id="2487352"/>
    <lineage>
        <taxon>Bacteria</taxon>
        <taxon>Bacillati</taxon>
        <taxon>Actinomycetota</taxon>
        <taxon>Actinomycetes</taxon>
        <taxon>Mycobacteriales</taxon>
        <taxon>Nocardiaceae</taxon>
        <taxon>Rhodococcus</taxon>
    </lineage>
</organism>
<proteinExistence type="predicted"/>
<reference evidence="2 3" key="1">
    <citation type="submission" date="2018-11" db="EMBL/GenBank/DDBJ databases">
        <title>Rhodococcus spongicola sp. nov. and Rhodococcus xishaensis sp. nov. from marine sponges.</title>
        <authorList>
            <person name="Li L."/>
            <person name="Lin H.W."/>
        </authorList>
    </citation>
    <scope>NUCLEOTIDE SEQUENCE [LARGE SCALE GENOMIC DNA]</scope>
    <source>
        <strain evidence="2 3">LHW50502</strain>
    </source>
</reference>
<evidence type="ECO:0000313" key="2">
    <source>
        <dbReference type="EMBL" id="RVW04519.1"/>
    </source>
</evidence>
<protein>
    <recommendedName>
        <fullName evidence="4">PE domain-containing protein</fullName>
    </recommendedName>
</protein>
<evidence type="ECO:0000313" key="3">
    <source>
        <dbReference type="Proteomes" id="UP000284333"/>
    </source>
</evidence>
<dbReference type="AlphaFoldDB" id="A0A3S3E2N9"/>
<keyword evidence="1" id="KW-0175">Coiled coil</keyword>
<dbReference type="EMBL" id="RKLN01000002">
    <property type="protein sequence ID" value="RVW04519.1"/>
    <property type="molecule type" value="Genomic_DNA"/>
</dbReference>